<comment type="caution">
    <text evidence="1">The sequence shown here is derived from an EMBL/GenBank/DDBJ whole genome shotgun (WGS) entry which is preliminary data.</text>
</comment>
<dbReference type="Pfam" id="PF06821">
    <property type="entry name" value="Ser_hydrolase"/>
    <property type="match status" value="1"/>
</dbReference>
<protein>
    <recommendedName>
        <fullName evidence="3">Alpha/beta hydrolase</fullName>
    </recommendedName>
</protein>
<dbReference type="GO" id="GO:0016787">
    <property type="term" value="F:hydrolase activity"/>
    <property type="evidence" value="ECO:0007669"/>
    <property type="project" value="InterPro"/>
</dbReference>
<keyword evidence="2" id="KW-1185">Reference proteome</keyword>
<reference evidence="1 2" key="1">
    <citation type="submission" date="2019-03" db="EMBL/GenBank/DDBJ databases">
        <title>Genomic Encyclopedia of Type Strains, Phase IV (KMG-IV): sequencing the most valuable type-strain genomes for metagenomic binning, comparative biology and taxonomic classification.</title>
        <authorList>
            <person name="Goeker M."/>
        </authorList>
    </citation>
    <scope>NUCLEOTIDE SEQUENCE [LARGE SCALE GENOMIC DNA]</scope>
    <source>
        <strain evidence="1 2">DSM 24830</strain>
    </source>
</reference>
<gene>
    <name evidence="1" type="ORF">EV695_1587</name>
</gene>
<sequence>MKIKILTLPGYLGSDVGHWQSIWEQQLENIERVEQDNWEFPQLTEWLVTLDTHIQKTDEPIVLVSHSLGCSLLNHWASTFQSKKVIGALLVAPADIESDRHTPDILRNFAPMPKQTLPFPSIVVSSDNDPYVSIQRAEYFAECWGSRFINCGSHGHLNAESDLGDWPFGQDLVKNLVKSLA</sequence>
<name>A0A4V6NCF3_9GAMM</name>
<organism evidence="1 2">
    <name type="scientific">Cocleimonas flava</name>
    <dbReference type="NCBI Taxonomy" id="634765"/>
    <lineage>
        <taxon>Bacteria</taxon>
        <taxon>Pseudomonadati</taxon>
        <taxon>Pseudomonadota</taxon>
        <taxon>Gammaproteobacteria</taxon>
        <taxon>Thiotrichales</taxon>
        <taxon>Thiotrichaceae</taxon>
        <taxon>Cocleimonas</taxon>
    </lineage>
</organism>
<dbReference type="EMBL" id="SMFQ01000003">
    <property type="protein sequence ID" value="TCJ87085.1"/>
    <property type="molecule type" value="Genomic_DNA"/>
</dbReference>
<accession>A0A4V6NCF3</accession>
<evidence type="ECO:0000313" key="1">
    <source>
        <dbReference type="EMBL" id="TCJ87085.1"/>
    </source>
</evidence>
<evidence type="ECO:0000313" key="2">
    <source>
        <dbReference type="Proteomes" id="UP000294887"/>
    </source>
</evidence>
<dbReference type="InterPro" id="IPR010662">
    <property type="entry name" value="RBBP9/YdeN"/>
</dbReference>
<proteinExistence type="predicted"/>
<dbReference type="Gene3D" id="3.40.50.1820">
    <property type="entry name" value="alpha/beta hydrolase"/>
    <property type="match status" value="1"/>
</dbReference>
<dbReference type="SUPFAM" id="SSF53474">
    <property type="entry name" value="alpha/beta-Hydrolases"/>
    <property type="match status" value="1"/>
</dbReference>
<dbReference type="RefSeq" id="WP_131905393.1">
    <property type="nucleotide sequence ID" value="NZ_BAAAFU010000004.1"/>
</dbReference>
<dbReference type="InterPro" id="IPR029058">
    <property type="entry name" value="AB_hydrolase_fold"/>
</dbReference>
<dbReference type="AlphaFoldDB" id="A0A4V6NCF3"/>
<evidence type="ECO:0008006" key="3">
    <source>
        <dbReference type="Google" id="ProtNLM"/>
    </source>
</evidence>
<dbReference type="Proteomes" id="UP000294887">
    <property type="component" value="Unassembled WGS sequence"/>
</dbReference>
<dbReference type="OrthoDB" id="9780744at2"/>